<dbReference type="GO" id="GO:0031083">
    <property type="term" value="C:BLOC-1 complex"/>
    <property type="evidence" value="ECO:0007669"/>
    <property type="project" value="TreeGrafter"/>
</dbReference>
<proteinExistence type="predicted"/>
<dbReference type="OMA" id="MLDMIRG"/>
<dbReference type="AlphaFoldDB" id="A0A9W3AZ07"/>
<feature type="region of interest" description="Disordered" evidence="1">
    <location>
        <begin position="177"/>
        <end position="200"/>
    </location>
</feature>
<dbReference type="Proteomes" id="UP001165740">
    <property type="component" value="Chromosome 7"/>
</dbReference>
<sequence length="200" mass="22301">MADMSTDRQSLSQSQNSLNSSIISGDNVTKTNDEITSEIASEFCKFLNFNVEKEETKFNDSVEMMLTKLDEFFSLVDMIRSDTSLCLTTTLPQIQEKCAEMEFIFDKIDKLEVFVNMVKDCVAATEDKVNKAENELGAIGGLVKKLTSFVSLQKKSPLQAASKGKKPEYIPPEIFSTEDYLSPPAFNATQSTEEFGHSSQ</sequence>
<accession>A0A9W3AZ07</accession>
<dbReference type="PANTHER" id="PTHR16230">
    <property type="entry name" value="CAPPUCCINO"/>
    <property type="match status" value="1"/>
</dbReference>
<reference evidence="3" key="1">
    <citation type="submission" date="2025-08" db="UniProtKB">
        <authorList>
            <consortium name="RefSeq"/>
        </authorList>
    </citation>
    <scope>IDENTIFICATION</scope>
</reference>
<name>A0A9W3AZ07_BIOGL</name>
<feature type="compositionally biased region" description="Polar residues" evidence="1">
    <location>
        <begin position="187"/>
        <end position="200"/>
    </location>
</feature>
<dbReference type="InterPro" id="IPR024857">
    <property type="entry name" value="Cappuccino"/>
</dbReference>
<dbReference type="RefSeq" id="XP_055892460.1">
    <property type="nucleotide sequence ID" value="XM_056036485.1"/>
</dbReference>
<gene>
    <name evidence="3" type="primary">LOC106070024</name>
</gene>
<evidence type="ECO:0000313" key="3">
    <source>
        <dbReference type="RefSeq" id="XP_055892460.1"/>
    </source>
</evidence>
<dbReference type="GeneID" id="106070024"/>
<evidence type="ECO:0000256" key="1">
    <source>
        <dbReference type="SAM" id="MobiDB-lite"/>
    </source>
</evidence>
<organism evidence="2 3">
    <name type="scientific">Biomphalaria glabrata</name>
    <name type="common">Bloodfluke planorb</name>
    <name type="synonym">Freshwater snail</name>
    <dbReference type="NCBI Taxonomy" id="6526"/>
    <lineage>
        <taxon>Eukaryota</taxon>
        <taxon>Metazoa</taxon>
        <taxon>Spiralia</taxon>
        <taxon>Lophotrochozoa</taxon>
        <taxon>Mollusca</taxon>
        <taxon>Gastropoda</taxon>
        <taxon>Heterobranchia</taxon>
        <taxon>Euthyneura</taxon>
        <taxon>Panpulmonata</taxon>
        <taxon>Hygrophila</taxon>
        <taxon>Lymnaeoidea</taxon>
        <taxon>Planorbidae</taxon>
        <taxon>Biomphalaria</taxon>
    </lineage>
</organism>
<dbReference type="OrthoDB" id="2372305at2759"/>
<keyword evidence="2" id="KW-1185">Reference proteome</keyword>
<protein>
    <submittedName>
        <fullName evidence="3">Biogenesis of lysosome-related organelles complex 1 subunit 4-like isoform X1</fullName>
    </submittedName>
</protein>
<dbReference type="PANTHER" id="PTHR16230:SF3">
    <property type="entry name" value="BIOGENESIS OF LYSOSOMAL ORGANELLES COMPLEX-1, SUBUNIT 4, CAPPUCCINO"/>
    <property type="match status" value="1"/>
</dbReference>
<evidence type="ECO:0000313" key="2">
    <source>
        <dbReference type="Proteomes" id="UP001165740"/>
    </source>
</evidence>